<evidence type="ECO:0000313" key="2">
    <source>
        <dbReference type="EMBL" id="COW55094.1"/>
    </source>
</evidence>
<evidence type="ECO:0000256" key="1">
    <source>
        <dbReference type="SAM" id="MobiDB-lite"/>
    </source>
</evidence>
<organism evidence="2 3">
    <name type="scientific">Mycobacterium tuberculosis</name>
    <dbReference type="NCBI Taxonomy" id="1773"/>
    <lineage>
        <taxon>Bacteria</taxon>
        <taxon>Bacillati</taxon>
        <taxon>Actinomycetota</taxon>
        <taxon>Actinomycetes</taxon>
        <taxon>Mycobacteriales</taxon>
        <taxon>Mycobacteriaceae</taxon>
        <taxon>Mycobacterium</taxon>
        <taxon>Mycobacterium tuberculosis complex</taxon>
    </lineage>
</organism>
<dbReference type="EMBL" id="CSAE01000573">
    <property type="protein sequence ID" value="COW55094.1"/>
    <property type="molecule type" value="Genomic_DNA"/>
</dbReference>
<feature type="compositionally biased region" description="Low complexity" evidence="1">
    <location>
        <begin position="90"/>
        <end position="101"/>
    </location>
</feature>
<proteinExistence type="predicted"/>
<feature type="compositionally biased region" description="Basic residues" evidence="1">
    <location>
        <begin position="69"/>
        <end position="89"/>
    </location>
</feature>
<gene>
    <name evidence="2" type="ORF">ERS007703_03841</name>
</gene>
<feature type="compositionally biased region" description="Basic residues" evidence="1">
    <location>
        <begin position="1"/>
        <end position="17"/>
    </location>
</feature>
<evidence type="ECO:0000313" key="3">
    <source>
        <dbReference type="Proteomes" id="UP000038802"/>
    </source>
</evidence>
<feature type="region of interest" description="Disordered" evidence="1">
    <location>
        <begin position="1"/>
        <end position="23"/>
    </location>
</feature>
<feature type="region of interest" description="Disordered" evidence="1">
    <location>
        <begin position="42"/>
        <end position="121"/>
    </location>
</feature>
<protein>
    <submittedName>
        <fullName evidence="2">Uncharacterized protein</fullName>
    </submittedName>
</protein>
<accession>A0A0U0S8L2</accession>
<dbReference type="Proteomes" id="UP000038802">
    <property type="component" value="Unassembled WGS sequence"/>
</dbReference>
<dbReference type="AlphaFoldDB" id="A0A0U0S8L2"/>
<sequence length="177" mass="19041">MVRRGRGTRHRLSHPPHRCSGSRWAARTRGARRTADVLQTGPFPAAVGTVGHRGRRGRPHRHADQDASRHRRRCLRCRAGRNPVGHHTRTTTTATGNGRLRGIPDSGPGTPGDRCADQRGHHDALPHRQAAGANRASTDRGIGCGRQTGAILRSAQDAVQCAGVAAPAGYRHTRRAG</sequence>
<feature type="compositionally biased region" description="Basic residues" evidence="1">
    <location>
        <begin position="52"/>
        <end position="61"/>
    </location>
</feature>
<reference evidence="3" key="1">
    <citation type="submission" date="2015-03" db="EMBL/GenBank/DDBJ databases">
        <authorList>
            <consortium name="Pathogen Informatics"/>
        </authorList>
    </citation>
    <scope>NUCLEOTIDE SEQUENCE [LARGE SCALE GENOMIC DNA]</scope>
    <source>
        <strain evidence="3">K00500041</strain>
    </source>
</reference>
<name>A0A0U0S8L2_MYCTX</name>